<organism evidence="6 7">
    <name type="scientific">Halobacillus salinarum</name>
    <dbReference type="NCBI Taxonomy" id="2932257"/>
    <lineage>
        <taxon>Bacteria</taxon>
        <taxon>Bacillati</taxon>
        <taxon>Bacillota</taxon>
        <taxon>Bacilli</taxon>
        <taxon>Bacillales</taxon>
        <taxon>Bacillaceae</taxon>
        <taxon>Halobacillus</taxon>
    </lineage>
</organism>
<keyword evidence="4 5" id="KW-0472">Membrane</keyword>
<evidence type="ECO:0000256" key="2">
    <source>
        <dbReference type="ARBA" id="ARBA00022692"/>
    </source>
</evidence>
<gene>
    <name evidence="6" type="ORF">MUN89_16330</name>
</gene>
<sequence length="119" mass="13016">MAHLHITSWVLAFILLAIVVSLAKKGNEKGAKITQMILRLDYLLILYSGGSLFASYASYGPLVIIKLLAGLWAIASMEMAAVKTYKHKPAGIWWTQFIIAVAIALILGFGFLPMGILPR</sequence>
<comment type="subcellular location">
    <subcellularLocation>
        <location evidence="5">Cell membrane</location>
        <topology evidence="5">Multi-pass membrane protein</topology>
    </subcellularLocation>
</comment>
<evidence type="ECO:0000256" key="3">
    <source>
        <dbReference type="ARBA" id="ARBA00022989"/>
    </source>
</evidence>
<name>A0ABY4EG81_9BACI</name>
<feature type="transmembrane region" description="Helical" evidence="5">
    <location>
        <begin position="6"/>
        <end position="24"/>
    </location>
</feature>
<comment type="similarity">
    <text evidence="5">Belongs to the UPF0344 family.</text>
</comment>
<keyword evidence="1 5" id="KW-1003">Cell membrane</keyword>
<evidence type="ECO:0000256" key="1">
    <source>
        <dbReference type="ARBA" id="ARBA00022475"/>
    </source>
</evidence>
<dbReference type="HAMAP" id="MF_01536">
    <property type="entry name" value="UPF0344"/>
    <property type="match status" value="1"/>
</dbReference>
<dbReference type="Pfam" id="PF07457">
    <property type="entry name" value="DUF1516"/>
    <property type="match status" value="1"/>
</dbReference>
<evidence type="ECO:0000313" key="7">
    <source>
        <dbReference type="Proteomes" id="UP000831787"/>
    </source>
</evidence>
<accession>A0ABY4EG81</accession>
<keyword evidence="2 5" id="KW-0812">Transmembrane</keyword>
<dbReference type="InterPro" id="IPR010899">
    <property type="entry name" value="UPF0344"/>
</dbReference>
<evidence type="ECO:0000256" key="5">
    <source>
        <dbReference type="HAMAP-Rule" id="MF_01536"/>
    </source>
</evidence>
<keyword evidence="3 5" id="KW-1133">Transmembrane helix</keyword>
<evidence type="ECO:0000256" key="4">
    <source>
        <dbReference type="ARBA" id="ARBA00023136"/>
    </source>
</evidence>
<keyword evidence="7" id="KW-1185">Reference proteome</keyword>
<reference evidence="6 7" key="1">
    <citation type="submission" date="2022-04" db="EMBL/GenBank/DDBJ databases">
        <title>Halobacillus sp. isolated from saltern.</title>
        <authorList>
            <person name="Won M."/>
            <person name="Lee C.-M."/>
            <person name="Woen H.-Y."/>
            <person name="Kwon S.-W."/>
        </authorList>
    </citation>
    <scope>NUCLEOTIDE SEQUENCE [LARGE SCALE GENOMIC DNA]</scope>
    <source>
        <strain evidence="6 7">SSBR10-3</strain>
    </source>
</reference>
<protein>
    <recommendedName>
        <fullName evidence="5">UPF0344 protein MUN89_16330</fullName>
    </recommendedName>
</protein>
<feature type="transmembrane region" description="Helical" evidence="5">
    <location>
        <begin position="94"/>
        <end position="116"/>
    </location>
</feature>
<dbReference type="EMBL" id="CP095073">
    <property type="protein sequence ID" value="UOQ43470.1"/>
    <property type="molecule type" value="Genomic_DNA"/>
</dbReference>
<feature type="transmembrane region" description="Helical" evidence="5">
    <location>
        <begin position="36"/>
        <end position="57"/>
    </location>
</feature>
<proteinExistence type="inferred from homology"/>
<dbReference type="RefSeq" id="WP_244708829.1">
    <property type="nucleotide sequence ID" value="NZ_CP095073.1"/>
</dbReference>
<comment type="caution">
    <text evidence="5">Lacks conserved residue(s) required for the propagation of feature annotation.</text>
</comment>
<dbReference type="Proteomes" id="UP000831787">
    <property type="component" value="Chromosome"/>
</dbReference>
<evidence type="ECO:0000313" key="6">
    <source>
        <dbReference type="EMBL" id="UOQ43470.1"/>
    </source>
</evidence>